<dbReference type="EMBL" id="BJUK01000055">
    <property type="protein sequence ID" value="GEK48913.1"/>
    <property type="molecule type" value="Genomic_DNA"/>
</dbReference>
<evidence type="ECO:0000313" key="3">
    <source>
        <dbReference type="Proteomes" id="UP000321275"/>
    </source>
</evidence>
<organism evidence="1 3">
    <name type="scientific">Bisbaumannia pacifica</name>
    <dbReference type="NCBI Taxonomy" id="77098"/>
    <lineage>
        <taxon>Bacteria</taxon>
        <taxon>Pseudomonadati</taxon>
        <taxon>Pseudomonadota</taxon>
        <taxon>Gammaproteobacteria</taxon>
        <taxon>Oceanospirillales</taxon>
        <taxon>Halomonadaceae</taxon>
        <taxon>Bisbaumannia</taxon>
    </lineage>
</organism>
<gene>
    <name evidence="1" type="ORF">HPA02_31960</name>
    <name evidence="2" type="ORF">I7V36_08815</name>
</gene>
<dbReference type="EMBL" id="JAEDAF010000007">
    <property type="protein sequence ID" value="MBH8580192.1"/>
    <property type="molecule type" value="Genomic_DNA"/>
</dbReference>
<sequence>MNSEDFNKCREFLESQIKEAPENKELLAAYQRLFELKSEFDKETNKAVIEKEIREAEIQANLNATVHTNNTDYDKAVHSNNTNFNMNAGNNHAANFQHQQTQYAGVANNAINNGWLPHQNPNV</sequence>
<keyword evidence="3" id="KW-1185">Reference proteome</keyword>
<reference evidence="2 4" key="2">
    <citation type="submission" date="2020-12" db="EMBL/GenBank/DDBJ databases">
        <title>Draft genome sequence of Halomonas pacifica strain CARE-V15.</title>
        <authorList>
            <person name="Vignesh N."/>
            <person name="Thabitha A."/>
            <person name="Saravanan R."/>
            <person name="Manigandan V."/>
        </authorList>
    </citation>
    <scope>NUCLEOTIDE SEQUENCE [LARGE SCALE GENOMIC DNA]</scope>
    <source>
        <strain evidence="2 4">CARE-V15</strain>
    </source>
</reference>
<evidence type="ECO:0000313" key="4">
    <source>
        <dbReference type="Proteomes" id="UP000651738"/>
    </source>
</evidence>
<dbReference type="AlphaFoldDB" id="A0A510XC00"/>
<dbReference type="OrthoDB" id="9182675at2"/>
<dbReference type="Proteomes" id="UP000321275">
    <property type="component" value="Unassembled WGS sequence"/>
</dbReference>
<dbReference type="RefSeq" id="WP_146804235.1">
    <property type="nucleotide sequence ID" value="NZ_BJUK01000055.1"/>
</dbReference>
<accession>A0A510XC00</accession>
<protein>
    <submittedName>
        <fullName evidence="1">Uncharacterized protein</fullName>
    </submittedName>
</protein>
<reference evidence="1 3" key="1">
    <citation type="submission" date="2019-07" db="EMBL/GenBank/DDBJ databases">
        <title>Whole genome shotgun sequence of Halomonas pacifica NBRC 102220.</title>
        <authorList>
            <person name="Hosoyama A."/>
            <person name="Uohara A."/>
            <person name="Ohji S."/>
            <person name="Ichikawa N."/>
        </authorList>
    </citation>
    <scope>NUCLEOTIDE SEQUENCE [LARGE SCALE GENOMIC DNA]</scope>
    <source>
        <strain evidence="1 3">NBRC 102220</strain>
    </source>
</reference>
<name>A0A510XC00_9GAMM</name>
<evidence type="ECO:0000313" key="1">
    <source>
        <dbReference type="EMBL" id="GEK48913.1"/>
    </source>
</evidence>
<comment type="caution">
    <text evidence="1">The sequence shown here is derived from an EMBL/GenBank/DDBJ whole genome shotgun (WGS) entry which is preliminary data.</text>
</comment>
<evidence type="ECO:0000313" key="2">
    <source>
        <dbReference type="EMBL" id="MBH8580192.1"/>
    </source>
</evidence>
<proteinExistence type="predicted"/>
<dbReference type="Proteomes" id="UP000651738">
    <property type="component" value="Unassembled WGS sequence"/>
</dbReference>